<reference evidence="1 2" key="1">
    <citation type="submission" date="2016-04" db="EMBL/GenBank/DDBJ databases">
        <title>Evolutionary innovation and constraint leading to complex multicellularity in the Ascomycota.</title>
        <authorList>
            <person name="Cisse O."/>
            <person name="Nguyen A."/>
            <person name="Hewitt D.A."/>
            <person name="Jedd G."/>
            <person name="Stajich J.E."/>
        </authorList>
    </citation>
    <scope>NUCLEOTIDE SEQUENCE [LARGE SCALE GENOMIC DNA]</scope>
    <source>
        <strain evidence="1 2">DAH-3</strain>
    </source>
</reference>
<protein>
    <submittedName>
        <fullName evidence="1">Uncharacterized protein</fullName>
    </submittedName>
</protein>
<keyword evidence="2" id="KW-1185">Reference proteome</keyword>
<sequence length="138" mass="16225">MYPMCCSFSLVTFQTGDITPNDDPDHVYNRSLAISPDDSISLSPIHEKEEPAVFDLSLDDRIHVIRTGHYGTWVESKNVTGLYKLEFKSAANFTDTADRWELFNFDKGITLFEFKGYTFWHLCKLEQDTYYRLYWTQR</sequence>
<dbReference type="AlphaFoldDB" id="A0A1U7LK94"/>
<comment type="caution">
    <text evidence="1">The sequence shown here is derived from an EMBL/GenBank/DDBJ whole genome shotgun (WGS) entry which is preliminary data.</text>
</comment>
<organism evidence="1 2">
    <name type="scientific">Neolecta irregularis (strain DAH-3)</name>
    <dbReference type="NCBI Taxonomy" id="1198029"/>
    <lineage>
        <taxon>Eukaryota</taxon>
        <taxon>Fungi</taxon>
        <taxon>Dikarya</taxon>
        <taxon>Ascomycota</taxon>
        <taxon>Taphrinomycotina</taxon>
        <taxon>Neolectales</taxon>
        <taxon>Neolectaceae</taxon>
        <taxon>Neolecta</taxon>
    </lineage>
</organism>
<name>A0A1U7LK94_NEOID</name>
<evidence type="ECO:0000313" key="1">
    <source>
        <dbReference type="EMBL" id="OLL23013.1"/>
    </source>
</evidence>
<proteinExistence type="predicted"/>
<accession>A0A1U7LK94</accession>
<gene>
    <name evidence="1" type="ORF">NEOLI_005267</name>
</gene>
<evidence type="ECO:0000313" key="2">
    <source>
        <dbReference type="Proteomes" id="UP000186594"/>
    </source>
</evidence>
<dbReference type="Proteomes" id="UP000186594">
    <property type="component" value="Unassembled WGS sequence"/>
</dbReference>
<dbReference type="EMBL" id="LXFE01002371">
    <property type="protein sequence ID" value="OLL23013.1"/>
    <property type="molecule type" value="Genomic_DNA"/>
</dbReference>